<dbReference type="GO" id="GO:0016787">
    <property type="term" value="F:hydrolase activity"/>
    <property type="evidence" value="ECO:0007669"/>
    <property type="project" value="UniProtKB-KW"/>
</dbReference>
<dbReference type="PANTHER" id="PTHR39624:SF2">
    <property type="entry name" value="OSMC-LIKE PROTEIN"/>
    <property type="match status" value="1"/>
</dbReference>
<evidence type="ECO:0000313" key="2">
    <source>
        <dbReference type="EMBL" id="MDN5214540.1"/>
    </source>
</evidence>
<dbReference type="InterPro" id="IPR003718">
    <property type="entry name" value="OsmC/Ohr_fam"/>
</dbReference>
<dbReference type="Proteomes" id="UP001172083">
    <property type="component" value="Unassembled WGS sequence"/>
</dbReference>
<feature type="domain" description="Serine aminopeptidase S33" evidence="1">
    <location>
        <begin position="46"/>
        <end position="138"/>
    </location>
</feature>
<dbReference type="RefSeq" id="WP_346759879.1">
    <property type="nucleotide sequence ID" value="NZ_JAUJEB010000005.1"/>
</dbReference>
<dbReference type="Pfam" id="PF12146">
    <property type="entry name" value="Hydrolase_4"/>
    <property type="match status" value="1"/>
</dbReference>
<dbReference type="InterPro" id="IPR015946">
    <property type="entry name" value="KH_dom-like_a/b"/>
</dbReference>
<gene>
    <name evidence="2" type="ORF">QQ020_20845</name>
</gene>
<comment type="caution">
    <text evidence="2">The sequence shown here is derived from an EMBL/GenBank/DDBJ whole genome shotgun (WGS) entry which is preliminary data.</text>
</comment>
<dbReference type="InterPro" id="IPR022742">
    <property type="entry name" value="Hydrolase_4"/>
</dbReference>
<evidence type="ECO:0000313" key="3">
    <source>
        <dbReference type="Proteomes" id="UP001172083"/>
    </source>
</evidence>
<proteinExistence type="predicted"/>
<dbReference type="Pfam" id="PF02566">
    <property type="entry name" value="OsmC"/>
    <property type="match status" value="1"/>
</dbReference>
<dbReference type="InterPro" id="IPR036102">
    <property type="entry name" value="OsmC/Ohrsf"/>
</dbReference>
<protein>
    <submittedName>
        <fullName evidence="2">Bifunctional alpha/beta hydrolase/OsmC family protein</fullName>
    </submittedName>
</protein>
<evidence type="ECO:0000259" key="1">
    <source>
        <dbReference type="Pfam" id="PF12146"/>
    </source>
</evidence>
<sequence>MKTIKLQFDNKTGDQLSAKLELPLDQQPKAFALFAHCFTCNKNLLAVTNISRALTDNGIAVLRFDFTGLGESEGEFSDTNFSTNVEDLVQGANYLAEHYQAPQIIIGHSLGGAAVLQAAAKLSFVKAVVTIGAPSNPPHVQHLLKNSLEEIRESGEAIVNLAGRSFTIKKQFLEDLDGRNMQDIIKNLNKALLVLHSPQDNTVSINNAAEIYQAARHPKSFISLDGADHLLTNKQDSIYVGQLIASWSSRYITPDTGQELETEKQVVTETGQDGFTTQIKAGRHHLLADEPTSVGGKDLGPTPYGYLLAALGACTSMTLRMYAERKNWPLERARVHLEHAKVHSDDCATCESTTGYIDQINREIELEGPLDEQQKARLLEIADRCPVHKTLHNEIKVKTRLL</sequence>
<dbReference type="InterPro" id="IPR029058">
    <property type="entry name" value="AB_hydrolase_fold"/>
</dbReference>
<keyword evidence="3" id="KW-1185">Reference proteome</keyword>
<dbReference type="SUPFAM" id="SSF82784">
    <property type="entry name" value="OsmC-like"/>
    <property type="match status" value="1"/>
</dbReference>
<dbReference type="Gene3D" id="3.40.50.1820">
    <property type="entry name" value="alpha/beta hydrolase"/>
    <property type="match status" value="1"/>
</dbReference>
<dbReference type="PANTHER" id="PTHR39624">
    <property type="entry name" value="PROTEIN INVOLVED IN RIMO-MEDIATED BETA-METHYLTHIOLATION OF RIBOSOMAL PROTEIN S12 YCAO"/>
    <property type="match status" value="1"/>
</dbReference>
<dbReference type="EMBL" id="JAUJEB010000005">
    <property type="protein sequence ID" value="MDN5214540.1"/>
    <property type="molecule type" value="Genomic_DNA"/>
</dbReference>
<keyword evidence="2" id="KW-0378">Hydrolase</keyword>
<reference evidence="2" key="1">
    <citation type="submission" date="2023-06" db="EMBL/GenBank/DDBJ databases">
        <title>Genomic of Agaribacillus aureum.</title>
        <authorList>
            <person name="Wang G."/>
        </authorList>
    </citation>
    <scope>NUCLEOTIDE SEQUENCE</scope>
    <source>
        <strain evidence="2">BMA12</strain>
    </source>
</reference>
<name>A0ABT8L9V4_9BACT</name>
<dbReference type="Gene3D" id="3.30.300.20">
    <property type="match status" value="1"/>
</dbReference>
<accession>A0ABT8L9V4</accession>
<organism evidence="2 3">
    <name type="scientific">Agaribacillus aureus</name>
    <dbReference type="NCBI Taxonomy" id="3051825"/>
    <lineage>
        <taxon>Bacteria</taxon>
        <taxon>Pseudomonadati</taxon>
        <taxon>Bacteroidota</taxon>
        <taxon>Cytophagia</taxon>
        <taxon>Cytophagales</taxon>
        <taxon>Splendidivirgaceae</taxon>
        <taxon>Agaribacillus</taxon>
    </lineage>
</organism>
<dbReference type="SUPFAM" id="SSF53474">
    <property type="entry name" value="alpha/beta-Hydrolases"/>
    <property type="match status" value="1"/>
</dbReference>